<evidence type="ECO:0008006" key="3">
    <source>
        <dbReference type="Google" id="ProtNLM"/>
    </source>
</evidence>
<keyword evidence="2" id="KW-1185">Reference proteome</keyword>
<dbReference type="EMBL" id="LHYB01000029">
    <property type="protein sequence ID" value="KXB04467.1"/>
    <property type="molecule type" value="Genomic_DNA"/>
</dbReference>
<dbReference type="SUPFAM" id="SSF53649">
    <property type="entry name" value="Alkaline phosphatase-like"/>
    <property type="match status" value="1"/>
</dbReference>
<dbReference type="AlphaFoldDB" id="A0A133VDH7"/>
<dbReference type="Pfam" id="PF01663">
    <property type="entry name" value="Phosphodiest"/>
    <property type="match status" value="1"/>
</dbReference>
<dbReference type="PANTHER" id="PTHR10151">
    <property type="entry name" value="ECTONUCLEOTIDE PYROPHOSPHATASE/PHOSPHODIESTERASE"/>
    <property type="match status" value="1"/>
</dbReference>
<dbReference type="Proteomes" id="UP000070076">
    <property type="component" value="Unassembled WGS sequence"/>
</dbReference>
<dbReference type="InterPro" id="IPR002591">
    <property type="entry name" value="Phosphodiest/P_Trfase"/>
</dbReference>
<organism evidence="1 2">
    <name type="scientific">candidate division MSBL1 archaeon SCGC-AAA261O19</name>
    <dbReference type="NCBI Taxonomy" id="1698277"/>
    <lineage>
        <taxon>Archaea</taxon>
        <taxon>Methanobacteriati</taxon>
        <taxon>Methanobacteriota</taxon>
        <taxon>candidate division MSBL1</taxon>
    </lineage>
</organism>
<dbReference type="InterPro" id="IPR017850">
    <property type="entry name" value="Alkaline_phosphatase_core_sf"/>
</dbReference>
<proteinExistence type="predicted"/>
<dbReference type="Gene3D" id="3.40.720.10">
    <property type="entry name" value="Alkaline Phosphatase, subunit A"/>
    <property type="match status" value="1"/>
</dbReference>
<accession>A0A133VDH7</accession>
<reference evidence="1 2" key="1">
    <citation type="journal article" date="2016" name="Sci. Rep.">
        <title>Metabolic traits of an uncultured archaeal lineage -MSBL1- from brine pools of the Red Sea.</title>
        <authorList>
            <person name="Mwirichia R."/>
            <person name="Alam I."/>
            <person name="Rashid M."/>
            <person name="Vinu M."/>
            <person name="Ba-Alawi W."/>
            <person name="Anthony Kamau A."/>
            <person name="Kamanda Ngugi D."/>
            <person name="Goker M."/>
            <person name="Klenk H.P."/>
            <person name="Bajic V."/>
            <person name="Stingl U."/>
        </authorList>
    </citation>
    <scope>NUCLEOTIDE SEQUENCE [LARGE SCALE GENOMIC DNA]</scope>
    <source>
        <strain evidence="1">SCGC-AAA261O19</strain>
    </source>
</reference>
<comment type="caution">
    <text evidence="1">The sequence shown here is derived from an EMBL/GenBank/DDBJ whole genome shotgun (WGS) entry which is preliminary data.</text>
</comment>
<name>A0A133VDH7_9EURY</name>
<sequence length="178" mass="19706">MVICMNRKILMSILVLILATGFTVTILPTAATREDSPQYVFLVTIDGCRPDVLQSASTPNIDNLLENSAYSWQAQTVYPSVTPVGHASLFTGATPETHGWSRYNYGYDVPLEAETVFQVFEEAGYETAIVDGKGGERIGGTEVDVTYVKNNVDYRWEIRIYLTTHMIQGQKISSLTLG</sequence>
<evidence type="ECO:0000313" key="1">
    <source>
        <dbReference type="EMBL" id="KXB04467.1"/>
    </source>
</evidence>
<dbReference type="PANTHER" id="PTHR10151:SF120">
    <property type="entry name" value="BIS(5'-ADENOSYL)-TRIPHOSPHATASE"/>
    <property type="match status" value="1"/>
</dbReference>
<dbReference type="GO" id="GO:0016787">
    <property type="term" value="F:hydrolase activity"/>
    <property type="evidence" value="ECO:0007669"/>
    <property type="project" value="UniProtKB-ARBA"/>
</dbReference>
<evidence type="ECO:0000313" key="2">
    <source>
        <dbReference type="Proteomes" id="UP000070076"/>
    </source>
</evidence>
<gene>
    <name evidence="1" type="ORF">AKJ48_02510</name>
</gene>
<protein>
    <recommendedName>
        <fullName evidence="3">Phosphodiesterase</fullName>
    </recommendedName>
</protein>